<name>K0SZZ4_THAOC</name>
<keyword evidence="4" id="KW-1185">Reference proteome</keyword>
<dbReference type="Proteomes" id="UP000266841">
    <property type="component" value="Unassembled WGS sequence"/>
</dbReference>
<dbReference type="EMBL" id="AGNL01014663">
    <property type="protein sequence ID" value="EJK66601.1"/>
    <property type="molecule type" value="Genomic_DNA"/>
</dbReference>
<feature type="non-terminal residue" evidence="3">
    <location>
        <position position="103"/>
    </location>
</feature>
<evidence type="ECO:0000313" key="4">
    <source>
        <dbReference type="Proteomes" id="UP000266841"/>
    </source>
</evidence>
<protein>
    <submittedName>
        <fullName evidence="3">Uncharacterized protein</fullName>
    </submittedName>
</protein>
<evidence type="ECO:0000313" key="3">
    <source>
        <dbReference type="EMBL" id="EJK66601.1"/>
    </source>
</evidence>
<proteinExistence type="predicted"/>
<sequence length="103" mass="10813">MMRNNIALPAALGAFLASHQVGAFLTPRIAAGLAPPSRSVPISTDGTEQLRRCIINGQPRVNGICLFAESSGSDDNEELETEASTTTVLEAKNMGPDLSEDVS</sequence>
<evidence type="ECO:0000256" key="2">
    <source>
        <dbReference type="SAM" id="SignalP"/>
    </source>
</evidence>
<gene>
    <name evidence="3" type="ORF">THAOC_12470</name>
</gene>
<feature type="chain" id="PRO_5003838138" evidence="2">
    <location>
        <begin position="24"/>
        <end position="103"/>
    </location>
</feature>
<evidence type="ECO:0000256" key="1">
    <source>
        <dbReference type="SAM" id="MobiDB-lite"/>
    </source>
</evidence>
<dbReference type="AlphaFoldDB" id="K0SZZ4"/>
<comment type="caution">
    <text evidence="3">The sequence shown here is derived from an EMBL/GenBank/DDBJ whole genome shotgun (WGS) entry which is preliminary data.</text>
</comment>
<reference evidence="3 4" key="1">
    <citation type="journal article" date="2012" name="Genome Biol.">
        <title>Genome and low-iron response of an oceanic diatom adapted to chronic iron limitation.</title>
        <authorList>
            <person name="Lommer M."/>
            <person name="Specht M."/>
            <person name="Roy A.S."/>
            <person name="Kraemer L."/>
            <person name="Andreson R."/>
            <person name="Gutowska M.A."/>
            <person name="Wolf J."/>
            <person name="Bergner S.V."/>
            <person name="Schilhabel M.B."/>
            <person name="Klostermeier U.C."/>
            <person name="Beiko R.G."/>
            <person name="Rosenstiel P."/>
            <person name="Hippler M."/>
            <person name="Laroche J."/>
        </authorList>
    </citation>
    <scope>NUCLEOTIDE SEQUENCE [LARGE SCALE GENOMIC DNA]</scope>
    <source>
        <strain evidence="3 4">CCMP1005</strain>
    </source>
</reference>
<accession>K0SZZ4</accession>
<organism evidence="3 4">
    <name type="scientific">Thalassiosira oceanica</name>
    <name type="common">Marine diatom</name>
    <dbReference type="NCBI Taxonomy" id="159749"/>
    <lineage>
        <taxon>Eukaryota</taxon>
        <taxon>Sar</taxon>
        <taxon>Stramenopiles</taxon>
        <taxon>Ochrophyta</taxon>
        <taxon>Bacillariophyta</taxon>
        <taxon>Coscinodiscophyceae</taxon>
        <taxon>Thalassiosirophycidae</taxon>
        <taxon>Thalassiosirales</taxon>
        <taxon>Thalassiosiraceae</taxon>
        <taxon>Thalassiosira</taxon>
    </lineage>
</organism>
<feature type="signal peptide" evidence="2">
    <location>
        <begin position="1"/>
        <end position="23"/>
    </location>
</feature>
<feature type="region of interest" description="Disordered" evidence="1">
    <location>
        <begin position="70"/>
        <end position="103"/>
    </location>
</feature>
<keyword evidence="2" id="KW-0732">Signal</keyword>
<feature type="compositionally biased region" description="Acidic residues" evidence="1">
    <location>
        <begin position="72"/>
        <end position="81"/>
    </location>
</feature>